<reference evidence="1 2" key="1">
    <citation type="submission" date="2012-02" db="EMBL/GenBank/DDBJ databases">
        <title>Complete Genome Sequence of Cronobacter sakazakii Bacteriophage CR9.</title>
        <authorList>
            <person name="Shin H."/>
            <person name="Lee J.-H."/>
            <person name="Kim Y."/>
            <person name="Ryu S."/>
        </authorList>
    </citation>
    <scope>NUCLEOTIDE SEQUENCE [LARGE SCALE GENOMIC DNA]</scope>
</reference>
<name>M1F1F9_9CAUD</name>
<evidence type="ECO:0000313" key="2">
    <source>
        <dbReference type="Proteomes" id="UP000011829"/>
    </source>
</evidence>
<organism evidence="1 2">
    <name type="scientific">Cronobacter phage CR9</name>
    <dbReference type="NCBI Taxonomy" id="1162290"/>
    <lineage>
        <taxon>Viruses</taxon>
        <taxon>Duplodnaviria</taxon>
        <taxon>Heunggongvirae</taxon>
        <taxon>Uroviricota</taxon>
        <taxon>Caudoviricetes</taxon>
        <taxon>Vequintavirinae</taxon>
        <taxon>Certrevirus</taxon>
        <taxon>Certrevirus CR9</taxon>
    </lineage>
</organism>
<dbReference type="Proteomes" id="UP000011829">
    <property type="component" value="Segment"/>
</dbReference>
<evidence type="ECO:0000313" key="1">
    <source>
        <dbReference type="EMBL" id="AFH21152.1"/>
    </source>
</evidence>
<dbReference type="GeneID" id="18563110"/>
<protein>
    <submittedName>
        <fullName evidence="1">Uncharacterized protein</fullName>
    </submittedName>
</protein>
<dbReference type="EMBL" id="JQ691611">
    <property type="protein sequence ID" value="AFH21152.1"/>
    <property type="molecule type" value="Genomic_DNA"/>
</dbReference>
<dbReference type="KEGG" id="vg:18563110"/>
<proteinExistence type="predicted"/>
<dbReference type="OrthoDB" id="20990at10239"/>
<dbReference type="RefSeq" id="YP_009015230.1">
    <property type="nucleotide sequence ID" value="NC_023717.1"/>
</dbReference>
<keyword evidence="2" id="KW-1185">Reference proteome</keyword>
<accession>M1F1F9</accession>
<sequence>MALSFADGVVDRMEEIYRAQEKPRFYKWSIDLNDQWEYLEDRMHRANINFTVTKVKQNCDNMHVTISGDPDQVAWMDMALLVWANNKRCKHLLVLEHTDD</sequence>
<gene>
    <name evidence="1" type="ORF">CR9_268</name>
</gene>